<dbReference type="Pfam" id="PF12777">
    <property type="entry name" value="MT"/>
    <property type="match status" value="1"/>
</dbReference>
<evidence type="ECO:0000259" key="1">
    <source>
        <dbReference type="Pfam" id="PF12777"/>
    </source>
</evidence>
<proteinExistence type="predicted"/>
<feature type="domain" description="Dynein heavy chain coiled coil stalk" evidence="1">
    <location>
        <begin position="356"/>
        <end position="549"/>
    </location>
</feature>
<protein>
    <recommendedName>
        <fullName evidence="1">Dynein heavy chain coiled coil stalk domain-containing protein</fullName>
    </recommendedName>
</protein>
<dbReference type="AlphaFoldDB" id="A0A8J5J0E8"/>
<comment type="caution">
    <text evidence="2">The sequence shown here is derived from an EMBL/GenBank/DDBJ whole genome shotgun (WGS) entry which is preliminary data.</text>
</comment>
<evidence type="ECO:0000313" key="2">
    <source>
        <dbReference type="EMBL" id="KAG6970581.1"/>
    </source>
</evidence>
<evidence type="ECO:0000313" key="3">
    <source>
        <dbReference type="Proteomes" id="UP000709295"/>
    </source>
</evidence>
<sequence>MASIKRRKCKQLTKFVTLVDFLLLDAFSEVVKRSLDLFHAFVLRGANAATITRLTDHDDLTLAMHQTVNVARQSEATLVIKRLDLLPMAIINQIQALMTTGEVPGILSLEEQVHLATRVCDERLLALKSQHAAQVAQIRAEAEASRDQALAILHQKQRDAPTTPMLEAFQQVETRDDLRRQREVESESVAATVMALTRPLGVTSGKWASAVARMCSKLRIVLLVDKEHEQQVRTASPSIFSTCDVVSVPPLDRESLRTLVLWGVACMATDMHLAVINALKDEYLPTSRIFAMAEFFDRDLGALRSSDKLLTEQLSTIDQQLVNDEEKLVEQKQDAERIRVIMQRFRTAADEQILVTTEAQEQAQKELREPMNCLEEANRALLLVDRRHIVEIKSFVSPPPLVQLVLGAVCVLFQLESSWESARRLLLGDANFVQNLLQFNKDAVSAATLSKLETEYLSDERFRREEVERQSVAAASMVGWVRAIHQYATSRQKVQPTLDKLEKAQGRLQLIMQEFQVSKDRVVEADGTWQTTQAAIDTATTKKEALKDEIASLGARCDSGDRAMEALKEDRKLQNEAASAISMRRGFSLTTWNALLSAGALAGFCSKALGLLSGECKGDLGGASWWWGGDKGVGLAAGLTAGLTAGCSVPVDSGLVSMVDEYLSSASVSDDEPALALHWEQNALSQFVDAANSVDDGVDMPEWLSHPRGSITPDSIVEDMMAFLATKAGGRFGRVLLAPNSVVQFGQLCGMFAYIENDVFVRAAAAGMSDGATLAKVFCLTKGSASAAVPMEFPPRENQSRRLFS</sequence>
<dbReference type="EMBL" id="JAENGY010000177">
    <property type="protein sequence ID" value="KAG6970581.1"/>
    <property type="molecule type" value="Genomic_DNA"/>
</dbReference>
<reference evidence="2" key="1">
    <citation type="submission" date="2021-01" db="EMBL/GenBank/DDBJ databases">
        <title>Phytophthora aleatoria, a newly-described species from Pinus radiata is distinct from Phytophthora cactorum isolates based on comparative genomics.</title>
        <authorList>
            <person name="Mcdougal R."/>
            <person name="Panda P."/>
            <person name="Williams N."/>
            <person name="Studholme D.J."/>
        </authorList>
    </citation>
    <scope>NUCLEOTIDE SEQUENCE</scope>
    <source>
        <strain evidence="2">NZFS 4037</strain>
    </source>
</reference>
<organism evidence="2 3">
    <name type="scientific">Phytophthora aleatoria</name>
    <dbReference type="NCBI Taxonomy" id="2496075"/>
    <lineage>
        <taxon>Eukaryota</taxon>
        <taxon>Sar</taxon>
        <taxon>Stramenopiles</taxon>
        <taxon>Oomycota</taxon>
        <taxon>Peronosporomycetes</taxon>
        <taxon>Peronosporales</taxon>
        <taxon>Peronosporaceae</taxon>
        <taxon>Phytophthora</taxon>
    </lineage>
</organism>
<accession>A0A8J5J0E8</accession>
<dbReference type="InterPro" id="IPR024743">
    <property type="entry name" value="Dynein_HC_stalk"/>
</dbReference>
<dbReference type="PANTHER" id="PTHR46454:SF17">
    <property type="entry name" value="DYNEIN HEAVY CHAIN LINKER DOMAIN-CONTAINING PROTEIN"/>
    <property type="match status" value="1"/>
</dbReference>
<dbReference type="PANTHER" id="PTHR46454">
    <property type="entry name" value="DYNEIN AXONEMAL HEAVY CHAIN 7-RELATED"/>
    <property type="match status" value="1"/>
</dbReference>
<keyword evidence="3" id="KW-1185">Reference proteome</keyword>
<name>A0A8J5J0E8_9STRA</name>
<dbReference type="Proteomes" id="UP000709295">
    <property type="component" value="Unassembled WGS sequence"/>
</dbReference>
<gene>
    <name evidence="2" type="ORF">JG688_00004799</name>
</gene>